<dbReference type="InterPro" id="IPR006068">
    <property type="entry name" value="ATPase_P-typ_cation-transptr_C"/>
</dbReference>
<proteinExistence type="predicted"/>
<keyword evidence="2" id="KW-1133">Transmembrane helix</keyword>
<name>A0AAD2CDW0_9STRA</name>
<keyword evidence="2" id="KW-0472">Membrane</keyword>
<feature type="transmembrane region" description="Helical" evidence="2">
    <location>
        <begin position="1186"/>
        <end position="1208"/>
    </location>
</feature>
<reference evidence="4" key="1">
    <citation type="submission" date="2023-08" db="EMBL/GenBank/DDBJ databases">
        <authorList>
            <person name="Audoor S."/>
            <person name="Bilcke G."/>
        </authorList>
    </citation>
    <scope>NUCLEOTIDE SEQUENCE</scope>
</reference>
<dbReference type="Gene3D" id="1.20.1110.10">
    <property type="entry name" value="Calcium-transporting ATPase, transmembrane domain"/>
    <property type="match status" value="1"/>
</dbReference>
<feature type="transmembrane region" description="Helical" evidence="2">
    <location>
        <begin position="300"/>
        <end position="319"/>
    </location>
</feature>
<feature type="domain" description="Cation-transporting P-type ATPase C-terminal" evidence="3">
    <location>
        <begin position="1179"/>
        <end position="1276"/>
    </location>
</feature>
<feature type="transmembrane region" description="Helical" evidence="2">
    <location>
        <begin position="1041"/>
        <end position="1065"/>
    </location>
</feature>
<dbReference type="PANTHER" id="PTHR13219:SF6">
    <property type="entry name" value="TRANSMEMBRANE PROTEIN 94"/>
    <property type="match status" value="1"/>
</dbReference>
<feature type="transmembrane region" description="Helical" evidence="2">
    <location>
        <begin position="1252"/>
        <end position="1272"/>
    </location>
</feature>
<dbReference type="Proteomes" id="UP001295423">
    <property type="component" value="Unassembled WGS sequence"/>
</dbReference>
<feature type="transmembrane region" description="Helical" evidence="2">
    <location>
        <begin position="58"/>
        <end position="81"/>
    </location>
</feature>
<feature type="region of interest" description="Disordered" evidence="1">
    <location>
        <begin position="486"/>
        <end position="564"/>
    </location>
</feature>
<protein>
    <recommendedName>
        <fullName evidence="3">Cation-transporting P-type ATPase C-terminal domain-containing protein</fullName>
    </recommendedName>
</protein>
<accession>A0AAD2CDW0</accession>
<dbReference type="SUPFAM" id="SSF81665">
    <property type="entry name" value="Calcium ATPase, transmembrane domain M"/>
    <property type="match status" value="1"/>
</dbReference>
<keyword evidence="2" id="KW-0812">Transmembrane</keyword>
<dbReference type="SUPFAM" id="SSF56784">
    <property type="entry name" value="HAD-like"/>
    <property type="match status" value="1"/>
</dbReference>
<evidence type="ECO:0000313" key="4">
    <source>
        <dbReference type="EMBL" id="CAJ1930374.1"/>
    </source>
</evidence>
<organism evidence="4 5">
    <name type="scientific">Cylindrotheca closterium</name>
    <dbReference type="NCBI Taxonomy" id="2856"/>
    <lineage>
        <taxon>Eukaryota</taxon>
        <taxon>Sar</taxon>
        <taxon>Stramenopiles</taxon>
        <taxon>Ochrophyta</taxon>
        <taxon>Bacillariophyta</taxon>
        <taxon>Bacillariophyceae</taxon>
        <taxon>Bacillariophycidae</taxon>
        <taxon>Bacillariales</taxon>
        <taxon>Bacillariaceae</taxon>
        <taxon>Cylindrotheca</taxon>
    </lineage>
</organism>
<dbReference type="EMBL" id="CAKOGP040000113">
    <property type="protein sequence ID" value="CAJ1930374.1"/>
    <property type="molecule type" value="Genomic_DNA"/>
</dbReference>
<feature type="transmembrane region" description="Helical" evidence="2">
    <location>
        <begin position="1071"/>
        <end position="1091"/>
    </location>
</feature>
<sequence>MESSRREYVPISWKEARHRLKGCLERRLAQSHVRDESYQPDRIHESPRSVRWWVDMNLDIYIGAFGASLAILAIGIFGYLYGPVEEDSRLSQLVASVILFSGFVVNLWVIRRRKFSTSKGSDNLKRREISRFLKALDKQEDEAMGYPTEEKSDDGLNIQGSSFNDIHWVYRFRSTLDGAVSGGSWGRIPSLLLVHGDHIAMQIGDTAPANCRLIENGQVIGAGERITLDTFGEGTASVLGTLPRGRSTLNNDSDHLLTLCNNMRIFVVLDTPLETFLLQRNVRSRQPQVARQLLTIRGRLAIVGVVVFIATSAVLIGRYDKSQNLYSTISLPFLASIGLFPFVGTMCVVCMEAIGTARILASYHPVAIRRDEILPESFVDTHMLVFRYFIATILNRLSLNDIFLKIGCKLSHLCHPLLAGVGGAIRASALVRVPPASLNLLEKLGVATAFTLVDDELVCEPHAIPQQLLIPSEKGLKLLDLCPNYESDSDSDENETSTDLRKEKDGEWNDSDSESGSGLENHHHYIRSRRKRRRLLRKARTKKSGRSFDADDDSSSSSSDDRDNEVQFEDPLWWQHLPSLKCIGLACMLIDENDCTFSDGAGTSLDARSGSLDALKADLVRLICAEQRRMQLRSLARCIGFSTKETIEGERGDISPFSEKERMHVVSTARLTESLQIDSHEIGSEESRCWGYLRPASTSVIVQDTRTGSYQLLTVGDPRMVTRMCPQAWQGENATILPLSAHDRSTILETSKGWKLGDLDSTAFSYSPIPPNFARRLLDSDPSSRKFYLLDNDPIESILPVVRSKIAIESEWPQLFNQIFLGVLGSPVIPRQETEGLLSTLQDAGVRFVYFSPRNMRLTKEIASQMGIDVAWNCAISLRPLDQGKEDPHRMVSNYADWDVNAKLPHGIDSVRQHLQEVDNVPLLVSLFTDVTKETTKEMVRTFQDYNDTVITVGLAHLPRNSRIFSTADLAVGIDVLTDSFKKTPSMQCNYNALLPSEIDFVAAISGHLCAFQLRGVASLAYMPTILAHGRASLEAATGSALYLIFGYLSFAFYIFCSVCSVSTTLPSIPIIWAVFYLQLLLPLIGLPISLSDPGSSSMDRVPPKNDPTITFGKKEGKALSWHGIHKSIPPAVLPQLIYLICFGEFMIQLEPVLLDSACAPNLSTGDWFKVIRCTGLRGYSGDARVYASAVSFSTFVICTTVTSAAFIHRTKSIFDERPWSKNYVWVTLYLLVIALAVLFVYLVAQDAEISSLPWYCFLLYGIMPFICLFWVELLKGKDGSLLDRAEKLRRLQFETRLGMWSPK</sequence>
<dbReference type="Pfam" id="PF00689">
    <property type="entry name" value="Cation_ATPase_C"/>
    <property type="match status" value="1"/>
</dbReference>
<feature type="compositionally biased region" description="Acidic residues" evidence="1">
    <location>
        <begin position="487"/>
        <end position="496"/>
    </location>
</feature>
<feature type="compositionally biased region" description="Basic and acidic residues" evidence="1">
    <location>
        <begin position="498"/>
        <end position="507"/>
    </location>
</feature>
<feature type="transmembrane region" description="Helical" evidence="2">
    <location>
        <begin position="1224"/>
        <end position="1245"/>
    </location>
</feature>
<feature type="transmembrane region" description="Helical" evidence="2">
    <location>
        <begin position="93"/>
        <end position="110"/>
    </location>
</feature>
<evidence type="ECO:0000313" key="5">
    <source>
        <dbReference type="Proteomes" id="UP001295423"/>
    </source>
</evidence>
<evidence type="ECO:0000256" key="2">
    <source>
        <dbReference type="SAM" id="Phobius"/>
    </source>
</evidence>
<feature type="transmembrane region" description="Helical" evidence="2">
    <location>
        <begin position="331"/>
        <end position="354"/>
    </location>
</feature>
<dbReference type="PANTHER" id="PTHR13219">
    <property type="entry name" value="TRANSMEMBRANE PROTEIN 94"/>
    <property type="match status" value="1"/>
</dbReference>
<keyword evidence="5" id="KW-1185">Reference proteome</keyword>
<feature type="compositionally biased region" description="Basic residues" evidence="1">
    <location>
        <begin position="524"/>
        <end position="545"/>
    </location>
</feature>
<evidence type="ECO:0000259" key="3">
    <source>
        <dbReference type="Pfam" id="PF00689"/>
    </source>
</evidence>
<gene>
    <name evidence="4" type="ORF">CYCCA115_LOCUS1919</name>
</gene>
<dbReference type="InterPro" id="IPR036412">
    <property type="entry name" value="HAD-like_sf"/>
</dbReference>
<dbReference type="InterPro" id="IPR039720">
    <property type="entry name" value="TMEM94"/>
</dbReference>
<comment type="caution">
    <text evidence="4">The sequence shown here is derived from an EMBL/GenBank/DDBJ whole genome shotgun (WGS) entry which is preliminary data.</text>
</comment>
<dbReference type="InterPro" id="IPR023298">
    <property type="entry name" value="ATPase_P-typ_TM_dom_sf"/>
</dbReference>
<evidence type="ECO:0000256" key="1">
    <source>
        <dbReference type="SAM" id="MobiDB-lite"/>
    </source>
</evidence>